<feature type="region of interest" description="Disordered" evidence="1">
    <location>
        <begin position="1"/>
        <end position="53"/>
    </location>
</feature>
<name>A0A453R6N5_AEGTS</name>
<dbReference type="AlphaFoldDB" id="A0A453R6N5"/>
<evidence type="ECO:0000313" key="3">
    <source>
        <dbReference type="Proteomes" id="UP000015105"/>
    </source>
</evidence>
<evidence type="ECO:0000256" key="1">
    <source>
        <dbReference type="SAM" id="MobiDB-lite"/>
    </source>
</evidence>
<keyword evidence="3" id="KW-1185">Reference proteome</keyword>
<reference evidence="3" key="2">
    <citation type="journal article" date="2017" name="Nat. Plants">
        <title>The Aegilops tauschii genome reveals multiple impacts of transposons.</title>
        <authorList>
            <person name="Zhao G."/>
            <person name="Zou C."/>
            <person name="Li K."/>
            <person name="Wang K."/>
            <person name="Li T."/>
            <person name="Gao L."/>
            <person name="Zhang X."/>
            <person name="Wang H."/>
            <person name="Yang Z."/>
            <person name="Liu X."/>
            <person name="Jiang W."/>
            <person name="Mao L."/>
            <person name="Kong X."/>
            <person name="Jiao Y."/>
            <person name="Jia J."/>
        </authorList>
    </citation>
    <scope>NUCLEOTIDE SEQUENCE [LARGE SCALE GENOMIC DNA]</scope>
    <source>
        <strain evidence="3">cv. AL8/78</strain>
    </source>
</reference>
<dbReference type="EnsemblPlants" id="AET7Gv20482200.1">
    <property type="protein sequence ID" value="AET7Gv20482200.1"/>
    <property type="gene ID" value="AET7Gv20482200"/>
</dbReference>
<reference evidence="2" key="4">
    <citation type="submission" date="2019-03" db="UniProtKB">
        <authorList>
            <consortium name="EnsemblPlants"/>
        </authorList>
    </citation>
    <scope>IDENTIFICATION</scope>
</reference>
<reference evidence="3" key="1">
    <citation type="journal article" date="2014" name="Science">
        <title>Ancient hybridizations among the ancestral genomes of bread wheat.</title>
        <authorList>
            <consortium name="International Wheat Genome Sequencing Consortium,"/>
            <person name="Marcussen T."/>
            <person name="Sandve S.R."/>
            <person name="Heier L."/>
            <person name="Spannagl M."/>
            <person name="Pfeifer M."/>
            <person name="Jakobsen K.S."/>
            <person name="Wulff B.B."/>
            <person name="Steuernagel B."/>
            <person name="Mayer K.F."/>
            <person name="Olsen O.A."/>
        </authorList>
    </citation>
    <scope>NUCLEOTIDE SEQUENCE [LARGE SCALE GENOMIC DNA]</scope>
    <source>
        <strain evidence="3">cv. AL8/78</strain>
    </source>
</reference>
<proteinExistence type="predicted"/>
<dbReference type="Proteomes" id="UP000015105">
    <property type="component" value="Chromosome 7D"/>
</dbReference>
<sequence length="53" mass="5774">HGVYSLGRSARRVDSKPQQASASFPFLRSASSLQTDRPLTPLQPPTPKLQSPL</sequence>
<accession>A0A453R6N5</accession>
<protein>
    <submittedName>
        <fullName evidence="2">Uncharacterized protein</fullName>
    </submittedName>
</protein>
<reference evidence="2" key="3">
    <citation type="journal article" date="2017" name="Nature">
        <title>Genome sequence of the progenitor of the wheat D genome Aegilops tauschii.</title>
        <authorList>
            <person name="Luo M.C."/>
            <person name="Gu Y.Q."/>
            <person name="Puiu D."/>
            <person name="Wang H."/>
            <person name="Twardziok S.O."/>
            <person name="Deal K.R."/>
            <person name="Huo N."/>
            <person name="Zhu T."/>
            <person name="Wang L."/>
            <person name="Wang Y."/>
            <person name="McGuire P.E."/>
            <person name="Liu S."/>
            <person name="Long H."/>
            <person name="Ramasamy R.K."/>
            <person name="Rodriguez J.C."/>
            <person name="Van S.L."/>
            <person name="Yuan L."/>
            <person name="Wang Z."/>
            <person name="Xia Z."/>
            <person name="Xiao L."/>
            <person name="Anderson O.D."/>
            <person name="Ouyang S."/>
            <person name="Liang Y."/>
            <person name="Zimin A.V."/>
            <person name="Pertea G."/>
            <person name="Qi P."/>
            <person name="Bennetzen J.L."/>
            <person name="Dai X."/>
            <person name="Dawson M.W."/>
            <person name="Muller H.G."/>
            <person name="Kugler K."/>
            <person name="Rivarola-Duarte L."/>
            <person name="Spannagl M."/>
            <person name="Mayer K.F.X."/>
            <person name="Lu F.H."/>
            <person name="Bevan M.W."/>
            <person name="Leroy P."/>
            <person name="Li P."/>
            <person name="You F.M."/>
            <person name="Sun Q."/>
            <person name="Liu Z."/>
            <person name="Lyons E."/>
            <person name="Wicker T."/>
            <person name="Salzberg S.L."/>
            <person name="Devos K.M."/>
            <person name="Dvorak J."/>
        </authorList>
    </citation>
    <scope>NUCLEOTIDE SEQUENCE [LARGE SCALE GENOMIC DNA]</scope>
    <source>
        <strain evidence="2">cv. AL8/78</strain>
    </source>
</reference>
<evidence type="ECO:0000313" key="2">
    <source>
        <dbReference type="EnsemblPlants" id="AET7Gv20482200.1"/>
    </source>
</evidence>
<reference evidence="2" key="5">
    <citation type="journal article" date="2021" name="G3 (Bethesda)">
        <title>Aegilops tauschii genome assembly Aet v5.0 features greater sequence contiguity and improved annotation.</title>
        <authorList>
            <person name="Wang L."/>
            <person name="Zhu T."/>
            <person name="Rodriguez J.C."/>
            <person name="Deal K.R."/>
            <person name="Dubcovsky J."/>
            <person name="McGuire P.E."/>
            <person name="Lux T."/>
            <person name="Spannagl M."/>
            <person name="Mayer K.F.X."/>
            <person name="Baldrich P."/>
            <person name="Meyers B.C."/>
            <person name="Huo N."/>
            <person name="Gu Y.Q."/>
            <person name="Zhou H."/>
            <person name="Devos K.M."/>
            <person name="Bennetzen J.L."/>
            <person name="Unver T."/>
            <person name="Budak H."/>
            <person name="Gulick P.J."/>
            <person name="Galiba G."/>
            <person name="Kalapos B."/>
            <person name="Nelson D.R."/>
            <person name="Li P."/>
            <person name="You F.M."/>
            <person name="Luo M.C."/>
            <person name="Dvorak J."/>
        </authorList>
    </citation>
    <scope>NUCLEOTIDE SEQUENCE [LARGE SCALE GENOMIC DNA]</scope>
    <source>
        <strain evidence="2">cv. AL8/78</strain>
    </source>
</reference>
<dbReference type="Gramene" id="AET7Gv20482200.1">
    <property type="protein sequence ID" value="AET7Gv20482200.1"/>
    <property type="gene ID" value="AET7Gv20482200"/>
</dbReference>
<organism evidence="2 3">
    <name type="scientific">Aegilops tauschii subsp. strangulata</name>
    <name type="common">Goatgrass</name>
    <dbReference type="NCBI Taxonomy" id="200361"/>
    <lineage>
        <taxon>Eukaryota</taxon>
        <taxon>Viridiplantae</taxon>
        <taxon>Streptophyta</taxon>
        <taxon>Embryophyta</taxon>
        <taxon>Tracheophyta</taxon>
        <taxon>Spermatophyta</taxon>
        <taxon>Magnoliopsida</taxon>
        <taxon>Liliopsida</taxon>
        <taxon>Poales</taxon>
        <taxon>Poaceae</taxon>
        <taxon>BOP clade</taxon>
        <taxon>Pooideae</taxon>
        <taxon>Triticodae</taxon>
        <taxon>Triticeae</taxon>
        <taxon>Triticinae</taxon>
        <taxon>Aegilops</taxon>
    </lineage>
</organism>